<reference evidence="1 2" key="1">
    <citation type="submission" date="2019-03" db="EMBL/GenBank/DDBJ databases">
        <authorList>
            <person name="Kim H."/>
            <person name="Yu S.-M."/>
        </authorList>
    </citation>
    <scope>NUCLEOTIDE SEQUENCE [LARGE SCALE GENOMIC DNA]</scope>
    <source>
        <strain evidence="1 2">NBC122</strain>
    </source>
</reference>
<dbReference type="AlphaFoldDB" id="A0A4P6ZD49"/>
<gene>
    <name evidence="1" type="ORF">NBC122_00596</name>
</gene>
<dbReference type="EMBL" id="CP037954">
    <property type="protein sequence ID" value="QBO57433.1"/>
    <property type="molecule type" value="Genomic_DNA"/>
</dbReference>
<evidence type="ECO:0000313" key="1">
    <source>
        <dbReference type="EMBL" id="QBO57433.1"/>
    </source>
</evidence>
<dbReference type="RefSeq" id="WP_133438936.1">
    <property type="nucleotide sequence ID" value="NZ_CP037954.1"/>
</dbReference>
<name>A0A4P6ZD49_9FLAO</name>
<protein>
    <recommendedName>
        <fullName evidence="3">CarboxypepD_reg-like domain-containing protein</fullName>
    </recommendedName>
</protein>
<accession>A0A4P6ZD49</accession>
<dbReference type="KEGG" id="csal:NBC122_00596"/>
<evidence type="ECO:0000313" key="2">
    <source>
        <dbReference type="Proteomes" id="UP000294419"/>
    </source>
</evidence>
<evidence type="ECO:0008006" key="3">
    <source>
        <dbReference type="Google" id="ProtNLM"/>
    </source>
</evidence>
<proteinExistence type="predicted"/>
<dbReference type="OrthoDB" id="1220906at2"/>
<keyword evidence="2" id="KW-1185">Reference proteome</keyword>
<organism evidence="1 2">
    <name type="scientific">Chryseobacterium salivictor</name>
    <dbReference type="NCBI Taxonomy" id="2547600"/>
    <lineage>
        <taxon>Bacteria</taxon>
        <taxon>Pseudomonadati</taxon>
        <taxon>Bacteroidota</taxon>
        <taxon>Flavobacteriia</taxon>
        <taxon>Flavobacteriales</taxon>
        <taxon>Weeksellaceae</taxon>
        <taxon>Chryseobacterium group</taxon>
        <taxon>Chryseobacterium</taxon>
    </lineage>
</organism>
<sequence length="388" mass="45555">MKQILLFFVFSFSILNSQTLKKVKIEDAETGKAIPNVRIILADQIFYSNDDGSISLPKDAKQFEVSFTGYETLKTSKFQSSIKLKPLYNDIDEVKIVSVDIKKIFTDVSKNYTNRYYDKPAIFDVTYSQKRFENNKMKLLVVADGKFWTRDGQYNAKEAFNGKHKNFVQLQIDTLRYLKLENNDFNIKVKPQKVSHQPVGSMFFDYELFYMMRRSKNKNAVTSGKLLYENEFEQEISYKIKMTDNITYTGTFRYNKADKVITLFEMNFKQSNASLEVFKDEDGFEYQRQSPDGTYIFEFYKSGEKYVPSKISIRYEGIKYAMGDKVFEYRNARDIIFKSFKPTEERGVQNPVDINGYFWKNMKISDDKGLVNLSEEELNFINDKADEN</sequence>
<dbReference type="Proteomes" id="UP000294419">
    <property type="component" value="Chromosome"/>
</dbReference>